<evidence type="ECO:0000313" key="2">
    <source>
        <dbReference type="EMBL" id="KAL2811456.1"/>
    </source>
</evidence>
<name>A0ABR4H7N2_9EURO</name>
<organism evidence="2 3">
    <name type="scientific">Aspergillus cavernicola</name>
    <dbReference type="NCBI Taxonomy" id="176166"/>
    <lineage>
        <taxon>Eukaryota</taxon>
        <taxon>Fungi</taxon>
        <taxon>Dikarya</taxon>
        <taxon>Ascomycota</taxon>
        <taxon>Pezizomycotina</taxon>
        <taxon>Eurotiomycetes</taxon>
        <taxon>Eurotiomycetidae</taxon>
        <taxon>Eurotiales</taxon>
        <taxon>Aspergillaceae</taxon>
        <taxon>Aspergillus</taxon>
        <taxon>Aspergillus subgen. Nidulantes</taxon>
    </lineage>
</organism>
<reference evidence="2 3" key="1">
    <citation type="submission" date="2024-07" db="EMBL/GenBank/DDBJ databases">
        <title>Section-level genome sequencing and comparative genomics of Aspergillus sections Usti and Cavernicolus.</title>
        <authorList>
            <consortium name="Lawrence Berkeley National Laboratory"/>
            <person name="Nybo J.L."/>
            <person name="Vesth T.C."/>
            <person name="Theobald S."/>
            <person name="Frisvad J.C."/>
            <person name="Larsen T.O."/>
            <person name="Kjaerboelling I."/>
            <person name="Rothschild-Mancinelli K."/>
            <person name="Lyhne E.K."/>
            <person name="Kogle M.E."/>
            <person name="Barry K."/>
            <person name="Clum A."/>
            <person name="Na H."/>
            <person name="Ledsgaard L."/>
            <person name="Lin J."/>
            <person name="Lipzen A."/>
            <person name="Kuo A."/>
            <person name="Riley R."/>
            <person name="Mondo S."/>
            <person name="LaButti K."/>
            <person name="Haridas S."/>
            <person name="Pangalinan J."/>
            <person name="Salamov A.A."/>
            <person name="Simmons B.A."/>
            <person name="Magnuson J.K."/>
            <person name="Chen J."/>
            <person name="Drula E."/>
            <person name="Henrissat B."/>
            <person name="Wiebenga A."/>
            <person name="Lubbers R.J."/>
            <person name="Gomes A.C."/>
            <person name="Makela M.R."/>
            <person name="Stajich J."/>
            <person name="Grigoriev I.V."/>
            <person name="Mortensen U.H."/>
            <person name="De vries R.P."/>
            <person name="Baker S.E."/>
            <person name="Andersen M.R."/>
        </authorList>
    </citation>
    <scope>NUCLEOTIDE SEQUENCE [LARGE SCALE GENOMIC DNA]</scope>
    <source>
        <strain evidence="2 3">CBS 600.67</strain>
    </source>
</reference>
<feature type="compositionally biased region" description="Basic and acidic residues" evidence="1">
    <location>
        <begin position="290"/>
        <end position="307"/>
    </location>
</feature>
<accession>A0ABR4H7N2</accession>
<sequence length="418" mass="46265">MFELGLLHGQLQDTQFLPYFQLGAIIISNLAAQKSDEWADILEAYKQLGDSLPVFQHFKATEDYNTEFAVFKTFRNNRARNIREVDNAREQVPERWPTIGHALLAIRPLQGWARNLKTMRGMVLEQQVINCFNRAIINHVTDIQNSGSHGHSYNLTPCPANLTKARELPADFLRPTAEEIAGLGLFLDQLGLITRKPLAEQSYAATKLSATPTPTLTQQCYWKPVLTTSREDKGNKDLLACSPLFTRPGTEPEGSPMPQDRNTYSERSAQDEPEPAGKPMSITMSPTPRPEVDNTHSEHSAQDKPEPASKPMSVTVSPTPCPEVDNTYSECSAQDKPEPVVQLTPSIPQTTCMTSNEVLDTEILQLAGEAITSEPGTDPAAQDNPPVPCICMTNKLFSPKDAAAISMHPKLKTLYLMI</sequence>
<proteinExistence type="predicted"/>
<feature type="region of interest" description="Disordered" evidence="1">
    <location>
        <begin position="237"/>
        <end position="317"/>
    </location>
</feature>
<gene>
    <name evidence="2" type="ORF">BDW59DRAFT_168013</name>
</gene>
<protein>
    <submittedName>
        <fullName evidence="2">Uncharacterized protein</fullName>
    </submittedName>
</protein>
<dbReference type="Proteomes" id="UP001610335">
    <property type="component" value="Unassembled WGS sequence"/>
</dbReference>
<comment type="caution">
    <text evidence="2">The sequence shown here is derived from an EMBL/GenBank/DDBJ whole genome shotgun (WGS) entry which is preliminary data.</text>
</comment>
<evidence type="ECO:0000313" key="3">
    <source>
        <dbReference type="Proteomes" id="UP001610335"/>
    </source>
</evidence>
<keyword evidence="3" id="KW-1185">Reference proteome</keyword>
<evidence type="ECO:0000256" key="1">
    <source>
        <dbReference type="SAM" id="MobiDB-lite"/>
    </source>
</evidence>
<dbReference type="EMBL" id="JBFXLS010000249">
    <property type="protein sequence ID" value="KAL2811456.1"/>
    <property type="molecule type" value="Genomic_DNA"/>
</dbReference>